<evidence type="ECO:0000313" key="3">
    <source>
        <dbReference type="Proteomes" id="UP000295096"/>
    </source>
</evidence>
<organism evidence="2 3">
    <name type="scientific">Dankookia rubra</name>
    <dbReference type="NCBI Taxonomy" id="1442381"/>
    <lineage>
        <taxon>Bacteria</taxon>
        <taxon>Pseudomonadati</taxon>
        <taxon>Pseudomonadota</taxon>
        <taxon>Alphaproteobacteria</taxon>
        <taxon>Acetobacterales</taxon>
        <taxon>Roseomonadaceae</taxon>
        <taxon>Dankookia</taxon>
    </lineage>
</organism>
<feature type="region of interest" description="Disordered" evidence="1">
    <location>
        <begin position="1"/>
        <end position="43"/>
    </location>
</feature>
<evidence type="ECO:0000313" key="2">
    <source>
        <dbReference type="EMBL" id="TDH58035.1"/>
    </source>
</evidence>
<accession>A0A4V3A956</accession>
<dbReference type="RefSeq" id="WP_133293108.1">
    <property type="nucleotide sequence ID" value="NZ_SMSJ01000163.1"/>
</dbReference>
<dbReference type="Proteomes" id="UP000295096">
    <property type="component" value="Unassembled WGS sequence"/>
</dbReference>
<name>A0A4V3A956_9PROT</name>
<reference evidence="2 3" key="1">
    <citation type="journal article" date="2016" name="J. Microbiol.">
        <title>Dankookia rubra gen. nov., sp. nov., an alphaproteobacterium isolated from sediment of a shallow stream.</title>
        <authorList>
            <person name="Kim W.H."/>
            <person name="Kim D.H."/>
            <person name="Kang K."/>
            <person name="Ahn T.Y."/>
        </authorList>
    </citation>
    <scope>NUCLEOTIDE SEQUENCE [LARGE SCALE GENOMIC DNA]</scope>
    <source>
        <strain evidence="2 3">JCM30602</strain>
    </source>
</reference>
<gene>
    <name evidence="2" type="ORF">E2C06_34680</name>
</gene>
<evidence type="ECO:0000256" key="1">
    <source>
        <dbReference type="SAM" id="MobiDB-lite"/>
    </source>
</evidence>
<protein>
    <submittedName>
        <fullName evidence="2">Uncharacterized protein</fullName>
    </submittedName>
</protein>
<sequence>MADILLFPAERTSTAAHRSDASRPPAVAPPDAETWSEDDAGDNGDLEMVASLAAAPCQSLVGLVDKMQVLVTRLAPDDDPDAGLCLAEASLLRSVLHDLRVFVMDTAFAAQGAGLLLSRR</sequence>
<comment type="caution">
    <text evidence="2">The sequence shown here is derived from an EMBL/GenBank/DDBJ whole genome shotgun (WGS) entry which is preliminary data.</text>
</comment>
<feature type="compositionally biased region" description="Acidic residues" evidence="1">
    <location>
        <begin position="34"/>
        <end position="43"/>
    </location>
</feature>
<proteinExistence type="predicted"/>
<dbReference type="AlphaFoldDB" id="A0A4V3A956"/>
<keyword evidence="3" id="KW-1185">Reference proteome</keyword>
<dbReference type="EMBL" id="SMSJ01000163">
    <property type="protein sequence ID" value="TDH58035.1"/>
    <property type="molecule type" value="Genomic_DNA"/>
</dbReference>